<feature type="region of interest" description="Disordered" evidence="1">
    <location>
        <begin position="1"/>
        <end position="33"/>
    </location>
</feature>
<accession>L9YYB3</accession>
<dbReference type="EMBL" id="AOIE01000035">
    <property type="protein sequence ID" value="ELY77908.1"/>
    <property type="molecule type" value="Genomic_DNA"/>
</dbReference>
<evidence type="ECO:0000313" key="2">
    <source>
        <dbReference type="EMBL" id="ELY77908.1"/>
    </source>
</evidence>
<dbReference type="AlphaFoldDB" id="L9YYB3"/>
<name>L9YYB3_NATP1</name>
<gene>
    <name evidence="2" type="ORF">C488_06410</name>
</gene>
<keyword evidence="3" id="KW-1185">Reference proteome</keyword>
<protein>
    <submittedName>
        <fullName evidence="2">Alkaline phosphatase</fullName>
    </submittedName>
</protein>
<organism evidence="2 3">
    <name type="scientific">Natrinema pellirubrum (strain DSM 15624 / CIP 106293 / JCM 10476 / NCIMB 786 / 157)</name>
    <dbReference type="NCBI Taxonomy" id="797303"/>
    <lineage>
        <taxon>Archaea</taxon>
        <taxon>Methanobacteriati</taxon>
        <taxon>Methanobacteriota</taxon>
        <taxon>Stenosarchaea group</taxon>
        <taxon>Halobacteria</taxon>
        <taxon>Halobacteriales</taxon>
        <taxon>Natrialbaceae</taxon>
        <taxon>Natrinema</taxon>
    </lineage>
</organism>
<feature type="compositionally biased region" description="Basic and acidic residues" evidence="1">
    <location>
        <begin position="1"/>
        <end position="25"/>
    </location>
</feature>
<proteinExistence type="predicted"/>
<sequence>MYGVDKDADPRDAERSTLARYRTPDGDPTLTEL</sequence>
<reference evidence="2 3" key="1">
    <citation type="journal article" date="2014" name="PLoS Genet.">
        <title>Phylogenetically driven sequencing of extremely halophilic archaea reveals strategies for static and dynamic osmo-response.</title>
        <authorList>
            <person name="Becker E.A."/>
            <person name="Seitzer P.M."/>
            <person name="Tritt A."/>
            <person name="Larsen D."/>
            <person name="Krusor M."/>
            <person name="Yao A.I."/>
            <person name="Wu D."/>
            <person name="Madern D."/>
            <person name="Eisen J.A."/>
            <person name="Darling A.E."/>
            <person name="Facciotti M.T."/>
        </authorList>
    </citation>
    <scope>NUCLEOTIDE SEQUENCE [LARGE SCALE GENOMIC DNA]</scope>
    <source>
        <strain evidence="2 3">DSM 15624</strain>
    </source>
</reference>
<comment type="caution">
    <text evidence="2">The sequence shown here is derived from an EMBL/GenBank/DDBJ whole genome shotgun (WGS) entry which is preliminary data.</text>
</comment>
<dbReference type="Proteomes" id="UP000011593">
    <property type="component" value="Unassembled WGS sequence"/>
</dbReference>
<evidence type="ECO:0000313" key="3">
    <source>
        <dbReference type="Proteomes" id="UP000011593"/>
    </source>
</evidence>
<evidence type="ECO:0000256" key="1">
    <source>
        <dbReference type="SAM" id="MobiDB-lite"/>
    </source>
</evidence>